<keyword evidence="4" id="KW-1185">Reference proteome</keyword>
<comment type="caution">
    <text evidence="3">The sequence shown here is derived from an EMBL/GenBank/DDBJ whole genome shotgun (WGS) entry which is preliminary data.</text>
</comment>
<evidence type="ECO:0000313" key="4">
    <source>
        <dbReference type="Proteomes" id="UP000003111"/>
    </source>
</evidence>
<dbReference type="HOGENOM" id="CLU_075307_2_0_11"/>
<proteinExistence type="predicted"/>
<organism evidence="3 4">
    <name type="scientific">Aeromicrobium marinum DSM 15272</name>
    <dbReference type="NCBI Taxonomy" id="585531"/>
    <lineage>
        <taxon>Bacteria</taxon>
        <taxon>Bacillati</taxon>
        <taxon>Actinomycetota</taxon>
        <taxon>Actinomycetes</taxon>
        <taxon>Propionibacteriales</taxon>
        <taxon>Nocardioidaceae</taxon>
        <taxon>Aeromicrobium</taxon>
    </lineage>
</organism>
<keyword evidence="3" id="KW-0503">Monooxygenase</keyword>
<dbReference type="Gene3D" id="3.30.70.100">
    <property type="match status" value="1"/>
</dbReference>
<gene>
    <name evidence="3" type="ORF">HMPREF0063_12581</name>
</gene>
<feature type="domain" description="ABM" evidence="2">
    <location>
        <begin position="4"/>
        <end position="75"/>
    </location>
</feature>
<protein>
    <submittedName>
        <fullName evidence="3">Antibiotic biosynthesis monooxygenase</fullName>
    </submittedName>
</protein>
<reference evidence="3" key="1">
    <citation type="submission" date="2010-08" db="EMBL/GenBank/DDBJ databases">
        <authorList>
            <person name="Muzny D."/>
            <person name="Qin X."/>
            <person name="Buhay C."/>
            <person name="Dugan-Rocha S."/>
            <person name="Ding Y."/>
            <person name="Chen G."/>
            <person name="Hawes A."/>
            <person name="Holder M."/>
            <person name="Jhangiani S."/>
            <person name="Johnson A."/>
            <person name="Khan Z."/>
            <person name="Li Z."/>
            <person name="Liu W."/>
            <person name="Liu X."/>
            <person name="Perez L."/>
            <person name="Shen H."/>
            <person name="Wang Q."/>
            <person name="Watt J."/>
            <person name="Xi L."/>
            <person name="Xin Y."/>
            <person name="Zhou J."/>
            <person name="Deng J."/>
            <person name="Jiang H."/>
            <person name="Liu Y."/>
            <person name="Qu J."/>
            <person name="Song X.-Z."/>
            <person name="Zhang L."/>
            <person name="Villasana D."/>
            <person name="Johnson A."/>
            <person name="Liu J."/>
            <person name="Liyanage D."/>
            <person name="Lorensuhewa L."/>
            <person name="Robinson T."/>
            <person name="Song A."/>
            <person name="Song B.-B."/>
            <person name="Dinh H."/>
            <person name="Thornton R."/>
            <person name="Coyle M."/>
            <person name="Francisco L."/>
            <person name="Jackson L."/>
            <person name="Javaid M."/>
            <person name="Korchina V."/>
            <person name="Kovar C."/>
            <person name="Mata R."/>
            <person name="Mathew T."/>
            <person name="Ngo R."/>
            <person name="Nguyen L."/>
            <person name="Nguyen N."/>
            <person name="Okwuonu G."/>
            <person name="Ongeri F."/>
            <person name="Pham C."/>
            <person name="Simmons D."/>
            <person name="Wilczek-Boney K."/>
            <person name="Hale W."/>
            <person name="Jakkamsetti A."/>
            <person name="Pham P."/>
            <person name="Ruth R."/>
            <person name="San Lucas F."/>
            <person name="Warren J."/>
            <person name="Zhang J."/>
            <person name="Zhao Z."/>
            <person name="Zhou C."/>
            <person name="Zhu D."/>
            <person name="Lee S."/>
            <person name="Bess C."/>
            <person name="Blankenburg K."/>
            <person name="Forbes L."/>
            <person name="Fu Q."/>
            <person name="Gubbala S."/>
            <person name="Hirani K."/>
            <person name="Jayaseelan J.C."/>
            <person name="Lara F."/>
            <person name="Munidasa M."/>
            <person name="Palculict T."/>
            <person name="Patil S."/>
            <person name="Pu L.-L."/>
            <person name="Saada N."/>
            <person name="Tang L."/>
            <person name="Weissenberger G."/>
            <person name="Zhu Y."/>
            <person name="Hemphill L."/>
            <person name="Shang Y."/>
            <person name="Youmans B."/>
            <person name="Ayvaz T."/>
            <person name="Ross M."/>
            <person name="Santibanez J."/>
            <person name="Aqrawi P."/>
            <person name="Gross S."/>
            <person name="Joshi V."/>
            <person name="Fowler G."/>
            <person name="Nazareth L."/>
            <person name="Reid J."/>
            <person name="Worley K."/>
            <person name="Petrosino J."/>
            <person name="Highlander S."/>
            <person name="Gibbs R."/>
        </authorList>
    </citation>
    <scope>NUCLEOTIDE SEQUENCE [LARGE SCALE GENOMIC DNA]</scope>
    <source>
        <strain evidence="3">DSM 15272</strain>
    </source>
</reference>
<dbReference type="RefSeq" id="WP_007079579.1">
    <property type="nucleotide sequence ID" value="NZ_CM001024.1"/>
</dbReference>
<feature type="transmembrane region" description="Helical" evidence="1">
    <location>
        <begin position="151"/>
        <end position="171"/>
    </location>
</feature>
<evidence type="ECO:0000259" key="2">
    <source>
        <dbReference type="Pfam" id="PF03992"/>
    </source>
</evidence>
<dbReference type="InterPro" id="IPR038762">
    <property type="entry name" value="ABM_predict"/>
</dbReference>
<keyword evidence="1" id="KW-0812">Transmembrane</keyword>
<name>E2SEX2_9ACTN</name>
<dbReference type="PANTHER" id="PTHR40057:SF1">
    <property type="entry name" value="SLR1162 PROTEIN"/>
    <property type="match status" value="1"/>
</dbReference>
<keyword evidence="1" id="KW-1133">Transmembrane helix</keyword>
<feature type="transmembrane region" description="Helical" evidence="1">
    <location>
        <begin position="125"/>
        <end position="145"/>
    </location>
</feature>
<dbReference type="OrthoDB" id="6986893at2"/>
<keyword evidence="1" id="KW-0472">Membrane</keyword>
<dbReference type="GO" id="GO:0004497">
    <property type="term" value="F:monooxygenase activity"/>
    <property type="evidence" value="ECO:0007669"/>
    <property type="project" value="UniProtKB-KW"/>
</dbReference>
<dbReference type="Pfam" id="PF03992">
    <property type="entry name" value="ABM"/>
    <property type="match status" value="1"/>
</dbReference>
<evidence type="ECO:0000256" key="1">
    <source>
        <dbReference type="SAM" id="Phobius"/>
    </source>
</evidence>
<dbReference type="Proteomes" id="UP000003111">
    <property type="component" value="Unassembled WGS sequence"/>
</dbReference>
<dbReference type="PANTHER" id="PTHR40057">
    <property type="entry name" value="SLR1162 PROTEIN"/>
    <property type="match status" value="1"/>
</dbReference>
<keyword evidence="3" id="KW-0560">Oxidoreductase</keyword>
<dbReference type="eggNOG" id="COG3224">
    <property type="taxonomic scope" value="Bacteria"/>
</dbReference>
<evidence type="ECO:0000313" key="3">
    <source>
        <dbReference type="EMBL" id="EFQ82216.1"/>
    </source>
</evidence>
<accession>E2SEX2</accession>
<sequence length="188" mass="21177">MTGPVTVSITRHVDPGHEDQMLAWLRAGTQLSERFDGFLGSGWVRPAPGSTEWHMLYRFADAASLQAWDSSEQRRWWLESAQGFVEEARHEQRTGIEGWFDEPTSVDVADLRPAPAPPPRWKQMCAIFCVFFPLSIAANATTSTFLDGVPLVLRVLVSVLAMTPIMTYLALPWITRLLAPWLNAPRRT</sequence>
<dbReference type="SUPFAM" id="SSF54909">
    <property type="entry name" value="Dimeric alpha+beta barrel"/>
    <property type="match status" value="1"/>
</dbReference>
<dbReference type="STRING" id="585531.HMPREF0063_12581"/>
<dbReference type="InterPro" id="IPR007138">
    <property type="entry name" value="ABM_dom"/>
</dbReference>
<dbReference type="InterPro" id="IPR011008">
    <property type="entry name" value="Dimeric_a/b-barrel"/>
</dbReference>
<dbReference type="AlphaFoldDB" id="E2SEX2"/>
<dbReference type="EMBL" id="ACLF03000010">
    <property type="protein sequence ID" value="EFQ82216.1"/>
    <property type="molecule type" value="Genomic_DNA"/>
</dbReference>